<dbReference type="AlphaFoldDB" id="A0A919RQW7"/>
<comment type="caution">
    <text evidence="2">The sequence shown here is derived from an EMBL/GenBank/DDBJ whole genome shotgun (WGS) entry which is preliminary data.</text>
</comment>
<feature type="region of interest" description="Disordered" evidence="1">
    <location>
        <begin position="1"/>
        <end position="48"/>
    </location>
</feature>
<sequence>MGAPHERLPWGTAAPSYPTGELPRTAGKFLKHEGSSAEKPKGLTHGWKMPEARAIVGPEAERPHARLESSLA</sequence>
<reference evidence="2" key="1">
    <citation type="submission" date="2021-01" db="EMBL/GenBank/DDBJ databases">
        <title>Whole genome shotgun sequence of Sinosporangium siamense NBRC 109515.</title>
        <authorList>
            <person name="Komaki H."/>
            <person name="Tamura T."/>
        </authorList>
    </citation>
    <scope>NUCLEOTIDE SEQUENCE</scope>
    <source>
        <strain evidence="2">NBRC 109515</strain>
    </source>
</reference>
<dbReference type="EMBL" id="BOOW01000046">
    <property type="protein sequence ID" value="GII96579.1"/>
    <property type="molecule type" value="Genomic_DNA"/>
</dbReference>
<proteinExistence type="predicted"/>
<dbReference type="Proteomes" id="UP000606172">
    <property type="component" value="Unassembled WGS sequence"/>
</dbReference>
<gene>
    <name evidence="2" type="ORF">Ssi02_68100</name>
</gene>
<feature type="compositionally biased region" description="Basic and acidic residues" evidence="1">
    <location>
        <begin position="30"/>
        <end position="41"/>
    </location>
</feature>
<organism evidence="2 3">
    <name type="scientific">Sinosporangium siamense</name>
    <dbReference type="NCBI Taxonomy" id="1367973"/>
    <lineage>
        <taxon>Bacteria</taxon>
        <taxon>Bacillati</taxon>
        <taxon>Actinomycetota</taxon>
        <taxon>Actinomycetes</taxon>
        <taxon>Streptosporangiales</taxon>
        <taxon>Streptosporangiaceae</taxon>
        <taxon>Sinosporangium</taxon>
    </lineage>
</organism>
<evidence type="ECO:0000313" key="2">
    <source>
        <dbReference type="EMBL" id="GII96579.1"/>
    </source>
</evidence>
<keyword evidence="3" id="KW-1185">Reference proteome</keyword>
<name>A0A919RQW7_9ACTN</name>
<evidence type="ECO:0000313" key="3">
    <source>
        <dbReference type="Proteomes" id="UP000606172"/>
    </source>
</evidence>
<accession>A0A919RQW7</accession>
<protein>
    <submittedName>
        <fullName evidence="2">Uncharacterized protein</fullName>
    </submittedName>
</protein>
<evidence type="ECO:0000256" key="1">
    <source>
        <dbReference type="SAM" id="MobiDB-lite"/>
    </source>
</evidence>